<reference evidence="3" key="2">
    <citation type="submission" date="2020-09" db="EMBL/GenBank/DDBJ databases">
        <authorList>
            <person name="Sun Q."/>
            <person name="Zhou Y."/>
        </authorList>
    </citation>
    <scope>NUCLEOTIDE SEQUENCE</scope>
    <source>
        <strain evidence="3">CGMCC 1.16548</strain>
    </source>
</reference>
<comment type="caution">
    <text evidence="3">The sequence shown here is derived from an EMBL/GenBank/DDBJ whole genome shotgun (WGS) entry which is preliminary data.</text>
</comment>
<dbReference type="RefSeq" id="WP_191282316.1">
    <property type="nucleotide sequence ID" value="NZ_BNAI01000001.1"/>
</dbReference>
<dbReference type="AlphaFoldDB" id="A0A8J3M3C5"/>
<dbReference type="EMBL" id="BNAI01000001">
    <property type="protein sequence ID" value="GHF11258.1"/>
    <property type="molecule type" value="Genomic_DNA"/>
</dbReference>
<protein>
    <recommendedName>
        <fullName evidence="5">Lipoprotein</fullName>
    </recommendedName>
</protein>
<accession>A0A8J3M3C5</accession>
<name>A0A8J3M3C5_9MICO</name>
<dbReference type="Proteomes" id="UP000617531">
    <property type="component" value="Unassembled WGS sequence"/>
</dbReference>
<keyword evidence="2" id="KW-0732">Signal</keyword>
<sequence length="227" mass="22885">MRRVIPASLLAVTFAVALAACGPGGATPSSTPTDSGSATPTETVTPTPEPETRPALADLALGPDGFEQLPLGEVPTTDPTLAMVTFDAAACGGLGVWNADPSFASTDPNVYGAGTAFSVTSDGPGGPMSRIDLNANDIPTTEGIRFGDSRAAVEAAYPGAAVVPAILTDIYVVTGSVGTLQIEVAADASHWAGFRPNDTVVYIHASVPSWGTFSVAASENLLGVCHV</sequence>
<gene>
    <name evidence="3" type="ORF">GCM10011600_10590</name>
</gene>
<feature type="region of interest" description="Disordered" evidence="1">
    <location>
        <begin position="24"/>
        <end position="53"/>
    </location>
</feature>
<evidence type="ECO:0000256" key="1">
    <source>
        <dbReference type="SAM" id="MobiDB-lite"/>
    </source>
</evidence>
<dbReference type="PROSITE" id="PS51257">
    <property type="entry name" value="PROKAR_LIPOPROTEIN"/>
    <property type="match status" value="1"/>
</dbReference>
<feature type="compositionally biased region" description="Polar residues" evidence="1">
    <location>
        <begin position="27"/>
        <end position="38"/>
    </location>
</feature>
<feature type="signal peptide" evidence="2">
    <location>
        <begin position="1"/>
        <end position="19"/>
    </location>
</feature>
<evidence type="ECO:0000256" key="2">
    <source>
        <dbReference type="SAM" id="SignalP"/>
    </source>
</evidence>
<proteinExistence type="predicted"/>
<keyword evidence="4" id="KW-1185">Reference proteome</keyword>
<evidence type="ECO:0000313" key="4">
    <source>
        <dbReference type="Proteomes" id="UP000617531"/>
    </source>
</evidence>
<organism evidence="3 4">
    <name type="scientific">Pseudolysinimonas yzui</name>
    <dbReference type="NCBI Taxonomy" id="2708254"/>
    <lineage>
        <taxon>Bacteria</taxon>
        <taxon>Bacillati</taxon>
        <taxon>Actinomycetota</taxon>
        <taxon>Actinomycetes</taxon>
        <taxon>Micrococcales</taxon>
        <taxon>Microbacteriaceae</taxon>
        <taxon>Pseudolysinimonas</taxon>
    </lineage>
</organism>
<evidence type="ECO:0008006" key="5">
    <source>
        <dbReference type="Google" id="ProtNLM"/>
    </source>
</evidence>
<reference evidence="3" key="1">
    <citation type="journal article" date="2014" name="Int. J. Syst. Evol. Microbiol.">
        <title>Complete genome sequence of Corynebacterium casei LMG S-19264T (=DSM 44701T), isolated from a smear-ripened cheese.</title>
        <authorList>
            <consortium name="US DOE Joint Genome Institute (JGI-PGF)"/>
            <person name="Walter F."/>
            <person name="Albersmeier A."/>
            <person name="Kalinowski J."/>
            <person name="Ruckert C."/>
        </authorList>
    </citation>
    <scope>NUCLEOTIDE SEQUENCE</scope>
    <source>
        <strain evidence="3">CGMCC 1.16548</strain>
    </source>
</reference>
<evidence type="ECO:0000313" key="3">
    <source>
        <dbReference type="EMBL" id="GHF11258.1"/>
    </source>
</evidence>
<feature type="chain" id="PRO_5039540832" description="Lipoprotein" evidence="2">
    <location>
        <begin position="20"/>
        <end position="227"/>
    </location>
</feature>